<dbReference type="RefSeq" id="WP_235015970.1">
    <property type="nucleotide sequence ID" value="NZ_FUZZ01000003.1"/>
</dbReference>
<evidence type="ECO:0000256" key="2">
    <source>
        <dbReference type="ARBA" id="ARBA00022723"/>
    </source>
</evidence>
<dbReference type="PROSITE" id="PS51007">
    <property type="entry name" value="CYTC"/>
    <property type="match status" value="1"/>
</dbReference>
<dbReference type="InterPro" id="IPR051459">
    <property type="entry name" value="Cytochrome_c-type_DH"/>
</dbReference>
<accession>A0A1T5P5X4</accession>
<dbReference type="Pfam" id="PF21342">
    <property type="entry name" value="SoxA-TsdA_cyt-c"/>
    <property type="match status" value="1"/>
</dbReference>
<dbReference type="InterPro" id="IPR036909">
    <property type="entry name" value="Cyt_c-like_dom_sf"/>
</dbReference>
<name>A0A1T5P5X4_9BACT</name>
<keyword evidence="3 4" id="KW-0408">Iron</keyword>
<protein>
    <submittedName>
        <fullName evidence="7">Cytochrome c</fullName>
    </submittedName>
</protein>
<keyword evidence="8" id="KW-1185">Reference proteome</keyword>
<keyword evidence="1 4" id="KW-0349">Heme</keyword>
<feature type="transmembrane region" description="Helical" evidence="5">
    <location>
        <begin position="12"/>
        <end position="35"/>
    </location>
</feature>
<evidence type="ECO:0000313" key="8">
    <source>
        <dbReference type="Proteomes" id="UP000190166"/>
    </source>
</evidence>
<keyword evidence="5" id="KW-0812">Transmembrane</keyword>
<dbReference type="InterPro" id="IPR009056">
    <property type="entry name" value="Cyt_c-like_dom"/>
</dbReference>
<evidence type="ECO:0000256" key="4">
    <source>
        <dbReference type="PROSITE-ProRule" id="PRU00433"/>
    </source>
</evidence>
<dbReference type="STRING" id="393003.SAMN05660461_4046"/>
<gene>
    <name evidence="7" type="ORF">SAMN05660461_4046</name>
</gene>
<feature type="domain" description="Cytochrome c" evidence="6">
    <location>
        <begin position="198"/>
        <end position="288"/>
    </location>
</feature>
<keyword evidence="5" id="KW-1133">Transmembrane helix</keyword>
<dbReference type="PANTHER" id="PTHR35008">
    <property type="entry name" value="BLL4482 PROTEIN-RELATED"/>
    <property type="match status" value="1"/>
</dbReference>
<evidence type="ECO:0000313" key="7">
    <source>
        <dbReference type="EMBL" id="SKD08095.1"/>
    </source>
</evidence>
<proteinExistence type="predicted"/>
<keyword evidence="2 4" id="KW-0479">Metal-binding</keyword>
<evidence type="ECO:0000256" key="1">
    <source>
        <dbReference type="ARBA" id="ARBA00022617"/>
    </source>
</evidence>
<dbReference type="SUPFAM" id="SSF46626">
    <property type="entry name" value="Cytochrome c"/>
    <property type="match status" value="2"/>
</dbReference>
<dbReference type="AlphaFoldDB" id="A0A1T5P5X4"/>
<organism evidence="7 8">
    <name type="scientific">Chitinophaga ginsengisegetis</name>
    <dbReference type="NCBI Taxonomy" id="393003"/>
    <lineage>
        <taxon>Bacteria</taxon>
        <taxon>Pseudomonadati</taxon>
        <taxon>Bacteroidota</taxon>
        <taxon>Chitinophagia</taxon>
        <taxon>Chitinophagales</taxon>
        <taxon>Chitinophagaceae</taxon>
        <taxon>Chitinophaga</taxon>
    </lineage>
</organism>
<reference evidence="7 8" key="1">
    <citation type="submission" date="2017-02" db="EMBL/GenBank/DDBJ databases">
        <authorList>
            <person name="Peterson S.W."/>
        </authorList>
    </citation>
    <scope>NUCLEOTIDE SEQUENCE [LARGE SCALE GENOMIC DNA]</scope>
    <source>
        <strain evidence="7 8">DSM 18108</strain>
    </source>
</reference>
<dbReference type="EMBL" id="FUZZ01000003">
    <property type="protein sequence ID" value="SKD08095.1"/>
    <property type="molecule type" value="Genomic_DNA"/>
</dbReference>
<dbReference type="GO" id="GO:0046872">
    <property type="term" value="F:metal ion binding"/>
    <property type="evidence" value="ECO:0007669"/>
    <property type="project" value="UniProtKB-KW"/>
</dbReference>
<dbReference type="Proteomes" id="UP000190166">
    <property type="component" value="Unassembled WGS sequence"/>
</dbReference>
<dbReference type="Pfam" id="PF00034">
    <property type="entry name" value="Cytochrom_C"/>
    <property type="match status" value="1"/>
</dbReference>
<dbReference type="GO" id="GO:0009055">
    <property type="term" value="F:electron transfer activity"/>
    <property type="evidence" value="ECO:0007669"/>
    <property type="project" value="InterPro"/>
</dbReference>
<keyword evidence="5" id="KW-0472">Membrane</keyword>
<evidence type="ECO:0000259" key="6">
    <source>
        <dbReference type="PROSITE" id="PS51007"/>
    </source>
</evidence>
<dbReference type="PANTHER" id="PTHR35008:SF9">
    <property type="entry name" value="CYTOCHROME C DOMAIN-CONTAINING PROTEIN"/>
    <property type="match status" value="1"/>
</dbReference>
<evidence type="ECO:0000256" key="5">
    <source>
        <dbReference type="SAM" id="Phobius"/>
    </source>
</evidence>
<sequence>METNKIQRYKRILSGLFACLLMLILLAGFETFYLWTRYLFPAAAPMPALQAAPVKGWQPPAVTTLPSGEKAAAIVYGQTLIRETARYLGPKGSVLQITNGMNCQNCHLQAGTKPFGNNYSFTAASYPKFRARSNSSETLNKRISDCFERSLNGVAPDSNSKEMTAIKSYIEWLGSEVPPHERPDGSGLRKPAFLSRAADPQKGAHIYTQQCKSCHGANGEGVKDADSIAFIYPPLWGPQSYNDAAGLYRLSNFAGYVKNNMPFGVDYNTPVLSDEEAWDVAAFINSQPRPHKDQSADWQDLKKKPIDFPFGPYADAFSAEQHKYGPFKPMQQ</sequence>
<dbReference type="GO" id="GO:0020037">
    <property type="term" value="F:heme binding"/>
    <property type="evidence" value="ECO:0007669"/>
    <property type="project" value="InterPro"/>
</dbReference>
<evidence type="ECO:0000256" key="3">
    <source>
        <dbReference type="ARBA" id="ARBA00023004"/>
    </source>
</evidence>
<dbReference type="Gene3D" id="1.10.760.10">
    <property type="entry name" value="Cytochrome c-like domain"/>
    <property type="match status" value="2"/>
</dbReference>